<keyword evidence="1" id="KW-0732">Signal</keyword>
<dbReference type="InterPro" id="IPR039424">
    <property type="entry name" value="SBP_5"/>
</dbReference>
<organism evidence="3 4">
    <name type="scientific">Alkalilimnicola ehrlichii</name>
    <dbReference type="NCBI Taxonomy" id="351052"/>
    <lineage>
        <taxon>Bacteria</taxon>
        <taxon>Pseudomonadati</taxon>
        <taxon>Pseudomonadota</taxon>
        <taxon>Gammaproteobacteria</taxon>
        <taxon>Chromatiales</taxon>
        <taxon>Ectothiorhodospiraceae</taxon>
        <taxon>Alkalilimnicola</taxon>
    </lineage>
</organism>
<dbReference type="GO" id="GO:0043190">
    <property type="term" value="C:ATP-binding cassette (ABC) transporter complex"/>
    <property type="evidence" value="ECO:0007669"/>
    <property type="project" value="InterPro"/>
</dbReference>
<protein>
    <recommendedName>
        <fullName evidence="2">Solute-binding protein family 5 domain-containing protein</fullName>
    </recommendedName>
</protein>
<evidence type="ECO:0000313" key="4">
    <source>
        <dbReference type="Proteomes" id="UP000256763"/>
    </source>
</evidence>
<dbReference type="GO" id="GO:1904680">
    <property type="term" value="F:peptide transmembrane transporter activity"/>
    <property type="evidence" value="ECO:0007669"/>
    <property type="project" value="TreeGrafter"/>
</dbReference>
<gene>
    <name evidence="3" type="ORF">CAL65_06745</name>
</gene>
<dbReference type="GO" id="GO:0030288">
    <property type="term" value="C:outer membrane-bounded periplasmic space"/>
    <property type="evidence" value="ECO:0007669"/>
    <property type="project" value="TreeGrafter"/>
</dbReference>
<dbReference type="GO" id="GO:0042884">
    <property type="term" value="P:microcin transport"/>
    <property type="evidence" value="ECO:0007669"/>
    <property type="project" value="TreeGrafter"/>
</dbReference>
<evidence type="ECO:0000313" key="3">
    <source>
        <dbReference type="EMBL" id="RFA38036.1"/>
    </source>
</evidence>
<keyword evidence="4" id="KW-1185">Reference proteome</keyword>
<dbReference type="Gene3D" id="3.40.190.10">
    <property type="entry name" value="Periplasmic binding protein-like II"/>
    <property type="match status" value="1"/>
</dbReference>
<proteinExistence type="predicted"/>
<reference evidence="4" key="1">
    <citation type="submission" date="2017-05" db="EMBL/GenBank/DDBJ databases">
        <authorList>
            <person name="Sharma S."/>
            <person name="Sidhu C."/>
            <person name="Pinnaka A.K."/>
        </authorList>
    </citation>
    <scope>NUCLEOTIDE SEQUENCE [LARGE SCALE GENOMIC DNA]</scope>
    <source>
        <strain evidence="4">AK93</strain>
    </source>
</reference>
<accession>A0A3E0X168</accession>
<evidence type="ECO:0000256" key="1">
    <source>
        <dbReference type="ARBA" id="ARBA00022729"/>
    </source>
</evidence>
<dbReference type="AlphaFoldDB" id="A0A3E0X168"/>
<dbReference type="PANTHER" id="PTHR30290:SF64">
    <property type="entry name" value="ABC TRANSPORTER PERIPLASMIC BINDING PROTEIN"/>
    <property type="match status" value="1"/>
</dbReference>
<dbReference type="EMBL" id="NFZW01000005">
    <property type="protein sequence ID" value="RFA38036.1"/>
    <property type="molecule type" value="Genomic_DNA"/>
</dbReference>
<dbReference type="SUPFAM" id="SSF53850">
    <property type="entry name" value="Periplasmic binding protein-like II"/>
    <property type="match status" value="1"/>
</dbReference>
<dbReference type="InterPro" id="IPR030678">
    <property type="entry name" value="Peptide/Ni-bd"/>
</dbReference>
<dbReference type="CDD" id="cd08497">
    <property type="entry name" value="MbnE-like"/>
    <property type="match status" value="1"/>
</dbReference>
<dbReference type="Gene3D" id="3.10.105.10">
    <property type="entry name" value="Dipeptide-binding Protein, Domain 3"/>
    <property type="match status" value="1"/>
</dbReference>
<evidence type="ECO:0000259" key="2">
    <source>
        <dbReference type="Pfam" id="PF00496"/>
    </source>
</evidence>
<sequence length="596" mass="68569">MLLPLTAWAGQHAITLHGEPKYPADFEHFDYVNPDAPKGGQVRLHGRGTFDSLHGYILRGTTPNGVPFTSEVAPTVDSLMVSSADEPFSMYGLVAETIKVADDHLSVTFTLREEARFHDGEPIKPSDVVFSLNILKTEGHPIYQKYYADIDRVEQTGEREVTFYFRSDDNPELPLIIGQLPVLPEHYWAERDFSRTTLEPPLGSGPYRITRVEPGRSVTYERVRDYWAKDLPVNRGRYNFDTVRYDFYRDDNIALQAFIAGEYDFRQEYSAGNWANGYNTPARRAGNIVLDEIEHTIPQGVQAFFFNTRRAKFSDPRVREALNLAFDYEWANRALFHDSYTRAKSFFSNSELAARELPSEAELELLEPYRDQLPEEVFTQVYEPPVHGDRRQRRENLLKALALLEEAGWEVRDGRLTNVATGQRMQIEFLLVQSTMERVALPFIRNLERLGIEATVRTVDITQYLNRVNTFDFDITSMRFPQSMSPGNEQRSYWGSAAAETEGSRNVAGISHPVVDDLIEALIRSPDREALIARTRALDRVLLWQHYIIPHWYSSTFRIAYWNKFGRPEQSPDYSLGFNTWWVDAGKAAHLRGERD</sequence>
<dbReference type="Proteomes" id="UP000256763">
    <property type="component" value="Unassembled WGS sequence"/>
</dbReference>
<feature type="domain" description="Solute-binding protein family 5" evidence="2">
    <location>
        <begin position="91"/>
        <end position="497"/>
    </location>
</feature>
<dbReference type="GO" id="GO:0015833">
    <property type="term" value="P:peptide transport"/>
    <property type="evidence" value="ECO:0007669"/>
    <property type="project" value="TreeGrafter"/>
</dbReference>
<dbReference type="Pfam" id="PF00496">
    <property type="entry name" value="SBP_bac_5"/>
    <property type="match status" value="1"/>
</dbReference>
<dbReference type="OrthoDB" id="9801912at2"/>
<dbReference type="InterPro" id="IPR000914">
    <property type="entry name" value="SBP_5_dom"/>
</dbReference>
<comment type="caution">
    <text evidence="3">The sequence shown here is derived from an EMBL/GenBank/DDBJ whole genome shotgun (WGS) entry which is preliminary data.</text>
</comment>
<dbReference type="PANTHER" id="PTHR30290">
    <property type="entry name" value="PERIPLASMIC BINDING COMPONENT OF ABC TRANSPORTER"/>
    <property type="match status" value="1"/>
</dbReference>
<name>A0A3E0X168_9GAMM</name>
<dbReference type="PIRSF" id="PIRSF002741">
    <property type="entry name" value="MppA"/>
    <property type="match status" value="1"/>
</dbReference>
<dbReference type="FunFam" id="3.10.105.10:FF:000005">
    <property type="entry name" value="ABC transporter substrate-binding protein"/>
    <property type="match status" value="1"/>
</dbReference>